<evidence type="ECO:0000313" key="6">
    <source>
        <dbReference type="Proteomes" id="UP001138802"/>
    </source>
</evidence>
<dbReference type="GO" id="GO:1902201">
    <property type="term" value="P:negative regulation of bacterial-type flagellum-dependent cell motility"/>
    <property type="evidence" value="ECO:0007669"/>
    <property type="project" value="TreeGrafter"/>
</dbReference>
<organism evidence="5 6">
    <name type="scientific">Thiocapsa imhoffii</name>
    <dbReference type="NCBI Taxonomy" id="382777"/>
    <lineage>
        <taxon>Bacteria</taxon>
        <taxon>Pseudomonadati</taxon>
        <taxon>Pseudomonadota</taxon>
        <taxon>Gammaproteobacteria</taxon>
        <taxon>Chromatiales</taxon>
        <taxon>Chromatiaceae</taxon>
        <taxon>Thiocapsa</taxon>
    </lineage>
</organism>
<dbReference type="InterPro" id="IPR000160">
    <property type="entry name" value="GGDEF_dom"/>
</dbReference>
<dbReference type="InterPro" id="IPR029787">
    <property type="entry name" value="Nucleotide_cyclase"/>
</dbReference>
<dbReference type="Gene3D" id="3.30.70.270">
    <property type="match status" value="1"/>
</dbReference>
<dbReference type="GO" id="GO:0005886">
    <property type="term" value="C:plasma membrane"/>
    <property type="evidence" value="ECO:0007669"/>
    <property type="project" value="TreeGrafter"/>
</dbReference>
<gene>
    <name evidence="5" type="ORF">CKO25_04090</name>
</gene>
<dbReference type="Gene3D" id="3.30.450.20">
    <property type="entry name" value="PAS domain"/>
    <property type="match status" value="2"/>
</dbReference>
<dbReference type="EC" id="2.7.7.65" evidence="2"/>
<comment type="catalytic activity">
    <reaction evidence="3">
        <text>2 GTP = 3',3'-c-di-GMP + 2 diphosphate</text>
        <dbReference type="Rhea" id="RHEA:24898"/>
        <dbReference type="ChEBI" id="CHEBI:33019"/>
        <dbReference type="ChEBI" id="CHEBI:37565"/>
        <dbReference type="ChEBI" id="CHEBI:58805"/>
        <dbReference type="EC" id="2.7.7.65"/>
    </reaction>
</comment>
<evidence type="ECO:0000313" key="5">
    <source>
        <dbReference type="EMBL" id="MBK1643854.1"/>
    </source>
</evidence>
<evidence type="ECO:0000259" key="4">
    <source>
        <dbReference type="PROSITE" id="PS50887"/>
    </source>
</evidence>
<feature type="domain" description="GGDEF" evidence="4">
    <location>
        <begin position="641"/>
        <end position="768"/>
    </location>
</feature>
<dbReference type="InterPro" id="IPR029016">
    <property type="entry name" value="GAF-like_dom_sf"/>
</dbReference>
<dbReference type="Proteomes" id="UP001138802">
    <property type="component" value="Unassembled WGS sequence"/>
</dbReference>
<dbReference type="EMBL" id="NRSD01000003">
    <property type="protein sequence ID" value="MBK1643854.1"/>
    <property type="molecule type" value="Genomic_DNA"/>
</dbReference>
<dbReference type="GO" id="GO:0043709">
    <property type="term" value="P:cell adhesion involved in single-species biofilm formation"/>
    <property type="evidence" value="ECO:0007669"/>
    <property type="project" value="TreeGrafter"/>
</dbReference>
<dbReference type="SUPFAM" id="SSF55073">
    <property type="entry name" value="Nucleotide cyclase"/>
    <property type="match status" value="1"/>
</dbReference>
<dbReference type="InterPro" id="IPR003018">
    <property type="entry name" value="GAF"/>
</dbReference>
<evidence type="ECO:0000256" key="1">
    <source>
        <dbReference type="ARBA" id="ARBA00001946"/>
    </source>
</evidence>
<dbReference type="SUPFAM" id="SSF55781">
    <property type="entry name" value="GAF domain-like"/>
    <property type="match status" value="2"/>
</dbReference>
<protein>
    <recommendedName>
        <fullName evidence="2">diguanylate cyclase</fullName>
        <ecNumber evidence="2">2.7.7.65</ecNumber>
    </recommendedName>
</protein>
<sequence>MSYQPLIDVDPGSRPQPSEAMPAALYLLRVDANGHPSFCFVTERLLAMLDLPRELVLVDAATVFQRVHPDDYPAFLALNHQVFVEPRPFLWEGRVVIRSVIRWWRLESLPRALPGGDTLWEGIAIDITDAKEADASRRAGEARFEHLLHFAPVPLGHLDRAHRTRFYNAVFTKTYGYGESDLPDEQRWWELAYPDPADRCQIRQRWDAALAALAAGDSSQMPFTAEVTCKNGARRTVEIHYAVLDDGFLGAFVDVTERRQSQQHEREVQAILRDILNDEPLETIGERIVRAAETAVPDGLCSLLLVDEDSRRLRVLAAPSLPAVFNTAVDGLAIGEGQGACGTAAVRGERVISEDIRVDPAWAAYREVAARAGLRTCWSEPVLAKDGEVLATFALYARALRTPSAWEIERITGAASLAGLAIERARGREDLARRTACEEAVRDISRMFLTLSEPGFDAAIDTALTRIGSCLGAHRCYLFQMAEGGTTMTCTHEWCAPGARPQRDELRDLAVDRYPWLPEIAHSRQAAWVTQDDIGQLSPEEQTLIRDGEIQSMLAIPMFGTGPMRGILGLDDVQVRKRWSDFEQSLLRLVADMISAAMVRHELQQALRAQAYQDALTGLPNRRAFDERLRLEILRARRYHHVFSLLLLDIDRFKTINDVRGHDVGDQALRALARILGGRVREADGLARWGGEEFSLLLPQTNAEGARCFAEQLRVAVAAARIPGVGRLTVSLGIAQFTPHDTVETLFRRVDQALYAAKDQGRNRCVLG</sequence>
<dbReference type="Pfam" id="PF00990">
    <property type="entry name" value="GGDEF"/>
    <property type="match status" value="1"/>
</dbReference>
<dbReference type="SMART" id="SM00267">
    <property type="entry name" value="GGDEF"/>
    <property type="match status" value="1"/>
</dbReference>
<evidence type="ECO:0000256" key="3">
    <source>
        <dbReference type="ARBA" id="ARBA00034247"/>
    </source>
</evidence>
<dbReference type="PANTHER" id="PTHR45138">
    <property type="entry name" value="REGULATORY COMPONENTS OF SENSORY TRANSDUCTION SYSTEM"/>
    <property type="match status" value="1"/>
</dbReference>
<dbReference type="PROSITE" id="PS50887">
    <property type="entry name" value="GGDEF"/>
    <property type="match status" value="1"/>
</dbReference>
<dbReference type="InterPro" id="IPR013656">
    <property type="entry name" value="PAS_4"/>
</dbReference>
<name>A0A9X0WGG7_9GAMM</name>
<comment type="caution">
    <text evidence="5">The sequence shown here is derived from an EMBL/GenBank/DDBJ whole genome shotgun (WGS) entry which is preliminary data.</text>
</comment>
<dbReference type="NCBIfam" id="TIGR00254">
    <property type="entry name" value="GGDEF"/>
    <property type="match status" value="1"/>
</dbReference>
<comment type="cofactor">
    <cofactor evidence="1">
        <name>Mg(2+)</name>
        <dbReference type="ChEBI" id="CHEBI:18420"/>
    </cofactor>
</comment>
<dbReference type="SUPFAM" id="SSF55785">
    <property type="entry name" value="PYP-like sensor domain (PAS domain)"/>
    <property type="match status" value="2"/>
</dbReference>
<accession>A0A9X0WGG7</accession>
<dbReference type="CDD" id="cd01949">
    <property type="entry name" value="GGDEF"/>
    <property type="match status" value="1"/>
</dbReference>
<dbReference type="GO" id="GO:0052621">
    <property type="term" value="F:diguanylate cyclase activity"/>
    <property type="evidence" value="ECO:0007669"/>
    <property type="project" value="UniProtKB-EC"/>
</dbReference>
<keyword evidence="6" id="KW-1185">Reference proteome</keyword>
<evidence type="ECO:0000256" key="2">
    <source>
        <dbReference type="ARBA" id="ARBA00012528"/>
    </source>
</evidence>
<dbReference type="Pfam" id="PF13185">
    <property type="entry name" value="GAF_2"/>
    <property type="match status" value="1"/>
</dbReference>
<dbReference type="Gene3D" id="3.30.450.40">
    <property type="match status" value="2"/>
</dbReference>
<dbReference type="PANTHER" id="PTHR45138:SF9">
    <property type="entry name" value="DIGUANYLATE CYCLASE DGCM-RELATED"/>
    <property type="match status" value="1"/>
</dbReference>
<dbReference type="SMART" id="SM00065">
    <property type="entry name" value="GAF"/>
    <property type="match status" value="2"/>
</dbReference>
<proteinExistence type="predicted"/>
<dbReference type="InterPro" id="IPR043128">
    <property type="entry name" value="Rev_trsase/Diguanyl_cyclase"/>
</dbReference>
<dbReference type="Pfam" id="PF01590">
    <property type="entry name" value="GAF"/>
    <property type="match status" value="1"/>
</dbReference>
<dbReference type="FunFam" id="3.30.70.270:FF:000001">
    <property type="entry name" value="Diguanylate cyclase domain protein"/>
    <property type="match status" value="1"/>
</dbReference>
<dbReference type="InterPro" id="IPR050469">
    <property type="entry name" value="Diguanylate_Cyclase"/>
</dbReference>
<reference evidence="5 6" key="1">
    <citation type="journal article" date="2020" name="Microorganisms">
        <title>Osmotic Adaptation and Compatible Solute Biosynthesis of Phototrophic Bacteria as Revealed from Genome Analyses.</title>
        <authorList>
            <person name="Imhoff J.F."/>
            <person name="Rahn T."/>
            <person name="Kunzel S."/>
            <person name="Keller A."/>
            <person name="Neulinger S.C."/>
        </authorList>
    </citation>
    <scope>NUCLEOTIDE SEQUENCE [LARGE SCALE GENOMIC DNA]</scope>
    <source>
        <strain evidence="5 6">DSM 21303</strain>
    </source>
</reference>
<dbReference type="AlphaFoldDB" id="A0A9X0WGG7"/>
<dbReference type="InterPro" id="IPR035965">
    <property type="entry name" value="PAS-like_dom_sf"/>
</dbReference>
<dbReference type="Pfam" id="PF08448">
    <property type="entry name" value="PAS_4"/>
    <property type="match status" value="1"/>
</dbReference>